<keyword evidence="2" id="KW-0812">Transmembrane</keyword>
<reference evidence="3" key="1">
    <citation type="submission" date="2021-01" db="EMBL/GenBank/DDBJ databases">
        <authorList>
            <person name="Corre E."/>
            <person name="Pelletier E."/>
            <person name="Niang G."/>
            <person name="Scheremetjew M."/>
            <person name="Finn R."/>
            <person name="Kale V."/>
            <person name="Holt S."/>
            <person name="Cochrane G."/>
            <person name="Meng A."/>
            <person name="Brown T."/>
            <person name="Cohen L."/>
        </authorList>
    </citation>
    <scope>NUCLEOTIDE SEQUENCE</scope>
    <source>
        <strain evidence="3">CCMP3105</strain>
    </source>
</reference>
<name>A0A7S4UGH2_9DINO</name>
<keyword evidence="2" id="KW-1133">Transmembrane helix</keyword>
<evidence type="ECO:0000256" key="2">
    <source>
        <dbReference type="SAM" id="Phobius"/>
    </source>
</evidence>
<keyword evidence="2" id="KW-0472">Membrane</keyword>
<protein>
    <submittedName>
        <fullName evidence="3">Uncharacterized protein</fullName>
    </submittedName>
</protein>
<dbReference type="AlphaFoldDB" id="A0A7S4UGH2"/>
<dbReference type="EMBL" id="HBNR01007181">
    <property type="protein sequence ID" value="CAE4565100.1"/>
    <property type="molecule type" value="Transcribed_RNA"/>
</dbReference>
<feature type="transmembrane region" description="Helical" evidence="2">
    <location>
        <begin position="250"/>
        <end position="268"/>
    </location>
</feature>
<gene>
    <name evidence="3" type="ORF">AMON00008_LOCUS4719</name>
</gene>
<feature type="transmembrane region" description="Helical" evidence="2">
    <location>
        <begin position="186"/>
        <end position="209"/>
    </location>
</feature>
<feature type="compositionally biased region" description="Basic and acidic residues" evidence="1">
    <location>
        <begin position="62"/>
        <end position="71"/>
    </location>
</feature>
<accession>A0A7S4UGH2</accession>
<feature type="transmembrane region" description="Helical" evidence="2">
    <location>
        <begin position="155"/>
        <end position="174"/>
    </location>
</feature>
<feature type="region of interest" description="Disordered" evidence="1">
    <location>
        <begin position="53"/>
        <end position="73"/>
    </location>
</feature>
<organism evidence="3">
    <name type="scientific">Alexandrium monilatum</name>
    <dbReference type="NCBI Taxonomy" id="311494"/>
    <lineage>
        <taxon>Eukaryota</taxon>
        <taxon>Sar</taxon>
        <taxon>Alveolata</taxon>
        <taxon>Dinophyceae</taxon>
        <taxon>Gonyaulacales</taxon>
        <taxon>Pyrocystaceae</taxon>
        <taxon>Alexandrium</taxon>
    </lineage>
</organism>
<sequence length="286" mass="31357">MARTAPLAPLWHGRRPPVLHGCRARAGLAMPPMQRCGWRGLLRTSARSCAASSASTAGSSRPLRELWDRPPRTTPELSSVVEATARAVEPSAEALRRHFESAHHWQTVRILGDQMTSTPPSAAHVFYSCGVIEGIFLCVNAGTFSPLIFEMFMPYHLKYTGLVIAWWGGTYWGLNIARYGPLSCSTWFGARAFAGVALVTVGVVGLVLADGVGQLGPWPSYWVLLSSYTCMGLFDICLHRRQMIPPWLLRWKIAVSGIIAASLLLGVLKGKYLEHNAQRLIFEAAA</sequence>
<feature type="transmembrane region" description="Helical" evidence="2">
    <location>
        <begin position="221"/>
        <end position="238"/>
    </location>
</feature>
<proteinExistence type="predicted"/>
<evidence type="ECO:0000256" key="1">
    <source>
        <dbReference type="SAM" id="MobiDB-lite"/>
    </source>
</evidence>
<evidence type="ECO:0000313" key="3">
    <source>
        <dbReference type="EMBL" id="CAE4565100.1"/>
    </source>
</evidence>